<dbReference type="InterPro" id="IPR046588">
    <property type="entry name" value="DUF6646"/>
</dbReference>
<organism evidence="1 2">
    <name type="scientific">Flavobacterium limicola</name>
    <dbReference type="NCBI Taxonomy" id="180441"/>
    <lineage>
        <taxon>Bacteria</taxon>
        <taxon>Pseudomonadati</taxon>
        <taxon>Bacteroidota</taxon>
        <taxon>Flavobacteriia</taxon>
        <taxon>Flavobacteriales</taxon>
        <taxon>Flavobacteriaceae</taxon>
        <taxon>Flavobacterium</taxon>
    </lineage>
</organism>
<evidence type="ECO:0008006" key="3">
    <source>
        <dbReference type="Google" id="ProtNLM"/>
    </source>
</evidence>
<protein>
    <recommendedName>
        <fullName evidence="3">Outer membrane protein with beta-barrel domain</fullName>
    </recommendedName>
</protein>
<name>A0A495S511_9FLAO</name>
<proteinExistence type="predicted"/>
<sequence>MSITENWSQTPIKICEFHIPIKNKYYLHMKKITTLVLLLTVGLLHAQAFKGNGDVKFDVGANFQNGGSGIRVSSDFGVGENMSFGFVTSYLLSVSKDDLGNKPDFGDRVDVKARFNANLGNVFELDPKMDIYPGLNLGLRNFGAHLGFRYFFTEGFGVFTEAGIPIASYKTNPIGFDKLNNQFTFNIGASFNL</sequence>
<accession>A0A495S511</accession>
<reference evidence="1 2" key="1">
    <citation type="submission" date="2018-10" db="EMBL/GenBank/DDBJ databases">
        <title>Genomic Encyclopedia of Archaeal and Bacterial Type Strains, Phase II (KMG-II): from individual species to whole genera.</title>
        <authorList>
            <person name="Goeker M."/>
        </authorList>
    </citation>
    <scope>NUCLEOTIDE SEQUENCE [LARGE SCALE GENOMIC DNA]</scope>
    <source>
        <strain evidence="1 2">DSM 15094</strain>
    </source>
</reference>
<dbReference type="Proteomes" id="UP000280091">
    <property type="component" value="Unassembled WGS sequence"/>
</dbReference>
<keyword evidence="2" id="KW-1185">Reference proteome</keyword>
<dbReference type="Pfam" id="PF20351">
    <property type="entry name" value="DUF6646"/>
    <property type="match status" value="1"/>
</dbReference>
<comment type="caution">
    <text evidence="1">The sequence shown here is derived from an EMBL/GenBank/DDBJ whole genome shotgun (WGS) entry which is preliminary data.</text>
</comment>
<dbReference type="AlphaFoldDB" id="A0A495S511"/>
<dbReference type="EMBL" id="RBXA01000001">
    <property type="protein sequence ID" value="RKS94927.1"/>
    <property type="molecule type" value="Genomic_DNA"/>
</dbReference>
<gene>
    <name evidence="1" type="ORF">BC952_0563</name>
</gene>
<evidence type="ECO:0000313" key="1">
    <source>
        <dbReference type="EMBL" id="RKS94927.1"/>
    </source>
</evidence>
<evidence type="ECO:0000313" key="2">
    <source>
        <dbReference type="Proteomes" id="UP000280091"/>
    </source>
</evidence>